<dbReference type="HOGENOM" id="CLU_1487798_0_0_6"/>
<dbReference type="SUPFAM" id="SSF49401">
    <property type="entry name" value="Bacterial adhesins"/>
    <property type="match status" value="1"/>
</dbReference>
<sequence length="181" mass="18903">MELTMVKKSCFMFSVILFPIYVGATSFTSNVTGGTVTSNLSMTVKASCSTTVGDVTFGDQSAGDIKKGAVAEKVISLAIVCDTKMTNYTLAFTAADGVKDVANGIINTKLNSTVGYQLKWGDSTVKPVDTAITINGSTITPTNKPTQESFTIPIKVKPVALGETVSPGAANTALNIKLTFN</sequence>
<dbReference type="AlphaFoldDB" id="B4EVQ0"/>
<reference evidence="6 7" key="1">
    <citation type="journal article" date="2008" name="J. Bacteriol.">
        <title>Complete genome sequence of uropathogenic Proteus mirabilis, a master of both adherence and motility.</title>
        <authorList>
            <person name="Pearson M.M."/>
            <person name="Sebaihia M."/>
            <person name="Churcher C."/>
            <person name="Quail M.A."/>
            <person name="Seshasayee A.S."/>
            <person name="Luscombe N.M."/>
            <person name="Abdellah Z."/>
            <person name="Arrosmith C."/>
            <person name="Atkin B."/>
            <person name="Chillingworth T."/>
            <person name="Hauser H."/>
            <person name="Jagels K."/>
            <person name="Moule S."/>
            <person name="Mungall K."/>
            <person name="Norbertczak H."/>
            <person name="Rabbinowitsch E."/>
            <person name="Walker D."/>
            <person name="Whithead S."/>
            <person name="Thomson N.R."/>
            <person name="Rather P.N."/>
            <person name="Parkhill J."/>
            <person name="Mobley H.L."/>
        </authorList>
    </citation>
    <scope>NUCLEOTIDE SEQUENCE [LARGE SCALE GENOMIC DNA]</scope>
    <source>
        <strain evidence="6 7">HI4320</strain>
    </source>
</reference>
<comment type="similarity">
    <text evidence="2">Belongs to the fimbrial protein family.</text>
</comment>
<evidence type="ECO:0000313" key="7">
    <source>
        <dbReference type="Proteomes" id="UP000008319"/>
    </source>
</evidence>
<dbReference type="PANTHER" id="PTHR33420">
    <property type="entry name" value="FIMBRIAL SUBUNIT ELFA-RELATED"/>
    <property type="match status" value="1"/>
</dbReference>
<accession>B4EVQ0</accession>
<dbReference type="KEGG" id="pmr:PMI1065"/>
<evidence type="ECO:0000256" key="4">
    <source>
        <dbReference type="ARBA" id="ARBA00023263"/>
    </source>
</evidence>
<dbReference type="InterPro" id="IPR050263">
    <property type="entry name" value="Bact_Fimbrial_Adh_Pro"/>
</dbReference>
<evidence type="ECO:0000256" key="2">
    <source>
        <dbReference type="ARBA" id="ARBA00006671"/>
    </source>
</evidence>
<dbReference type="eggNOG" id="COG3539">
    <property type="taxonomic scope" value="Bacteria"/>
</dbReference>
<keyword evidence="3 5" id="KW-0732">Signal</keyword>
<keyword evidence="7" id="KW-1185">Reference proteome</keyword>
<name>B4EVQ0_PROMH</name>
<evidence type="ECO:0000256" key="3">
    <source>
        <dbReference type="ARBA" id="ARBA00022729"/>
    </source>
</evidence>
<comment type="subcellular location">
    <subcellularLocation>
        <location evidence="1">Fimbrium</location>
    </subcellularLocation>
</comment>
<keyword evidence="4" id="KW-0281">Fimbrium</keyword>
<dbReference type="EMBL" id="AM942759">
    <property type="protein sequence ID" value="CAR42313.1"/>
    <property type="molecule type" value="Genomic_DNA"/>
</dbReference>
<protein>
    <submittedName>
        <fullName evidence="6">Fimbrial subunit</fullName>
    </submittedName>
</protein>
<gene>
    <name evidence="6" type="ordered locus">PMI1065</name>
</gene>
<dbReference type="GO" id="GO:0009289">
    <property type="term" value="C:pilus"/>
    <property type="evidence" value="ECO:0007669"/>
    <property type="project" value="UniProtKB-SubCell"/>
</dbReference>
<feature type="chain" id="PRO_5002801892" evidence="5">
    <location>
        <begin position="25"/>
        <end position="181"/>
    </location>
</feature>
<dbReference type="InterPro" id="IPR036937">
    <property type="entry name" value="Adhesion_dom_fimbrial_sf"/>
</dbReference>
<dbReference type="PANTHER" id="PTHR33420:SF3">
    <property type="entry name" value="FIMBRIAL SUBUNIT ELFA"/>
    <property type="match status" value="1"/>
</dbReference>
<evidence type="ECO:0000313" key="6">
    <source>
        <dbReference type="EMBL" id="CAR42313.1"/>
    </source>
</evidence>
<proteinExistence type="inferred from homology"/>
<feature type="signal peptide" evidence="5">
    <location>
        <begin position="1"/>
        <end position="24"/>
    </location>
</feature>
<evidence type="ECO:0000256" key="5">
    <source>
        <dbReference type="SAM" id="SignalP"/>
    </source>
</evidence>
<dbReference type="EnsemblBacteria" id="CAR42313">
    <property type="protein sequence ID" value="CAR42313"/>
    <property type="gene ID" value="PMI1065"/>
</dbReference>
<dbReference type="InterPro" id="IPR008966">
    <property type="entry name" value="Adhesion_dom_sf"/>
</dbReference>
<dbReference type="GO" id="GO:0043709">
    <property type="term" value="P:cell adhesion involved in single-species biofilm formation"/>
    <property type="evidence" value="ECO:0007669"/>
    <property type="project" value="TreeGrafter"/>
</dbReference>
<dbReference type="Proteomes" id="UP000008319">
    <property type="component" value="Chromosome"/>
</dbReference>
<organism evidence="6 7">
    <name type="scientific">Proteus mirabilis (strain HI4320)</name>
    <dbReference type="NCBI Taxonomy" id="529507"/>
    <lineage>
        <taxon>Bacteria</taxon>
        <taxon>Pseudomonadati</taxon>
        <taxon>Pseudomonadota</taxon>
        <taxon>Gammaproteobacteria</taxon>
        <taxon>Enterobacterales</taxon>
        <taxon>Morganellaceae</taxon>
        <taxon>Proteus</taxon>
    </lineage>
</organism>
<evidence type="ECO:0000256" key="1">
    <source>
        <dbReference type="ARBA" id="ARBA00004561"/>
    </source>
</evidence>
<dbReference type="Gene3D" id="2.60.40.1090">
    <property type="entry name" value="Fimbrial-type adhesion domain"/>
    <property type="match status" value="1"/>
</dbReference>